<dbReference type="PANTHER" id="PTHR36454:SF1">
    <property type="entry name" value="DUF1015 DOMAIN-CONTAINING PROTEIN"/>
    <property type="match status" value="1"/>
</dbReference>
<dbReference type="AlphaFoldDB" id="A0A1D8P4Z9"/>
<dbReference type="PIRSF" id="PIRSF033563">
    <property type="entry name" value="UCP033563"/>
    <property type="match status" value="1"/>
</dbReference>
<dbReference type="STRING" id="1850246.LPB138_02795"/>
<keyword evidence="2" id="KW-1185">Reference proteome</keyword>
<evidence type="ECO:0008006" key="3">
    <source>
        <dbReference type="Google" id="ProtNLM"/>
    </source>
</evidence>
<dbReference type="OrthoDB" id="9781616at2"/>
<dbReference type="Pfam" id="PF06245">
    <property type="entry name" value="DUF1015"/>
    <property type="match status" value="1"/>
</dbReference>
<evidence type="ECO:0000313" key="1">
    <source>
        <dbReference type="EMBL" id="AOW19672.1"/>
    </source>
</evidence>
<sequence>MANIKPFRAVRANKDIVSLVSSRSFDFYTNEEVDEILATNPYSFLNIIKPTFRDIDGDLTAEQRFNEVKGNYLKFKEQKIFLREEISCFYIYKKIKNGITYCGIIAATSTDDYKNDVIKKHENTIKSRKNLFKNYLKSVGFNAEPVLLTYPDNDAISQIMNVYQKTEPEYSFNSSQNNSNFLWLITNKDDIDVIKKEFQKMKSIYIADGHHRSASSFLLSQELKSLNPNHTGLEDYNFFMSYLIPESSLKISSFNRFIKDLNGLSKDEFLDKLNKTFKIKNLGQRVYTPSKKHHFSMYLDGDYYSLYLKKSTYKIENPLSDLDAQLLFDTVLKPILGIKNLKNSNKIEYKPAINLDNKLKSEVDSGKFKVSFGLFPASVNQLKTIADANLKMPPKSTYIEPKLRSALTLYEF</sequence>
<reference evidence="1 2" key="1">
    <citation type="submission" date="2016-10" db="EMBL/GenBank/DDBJ databases">
        <title>Lutibacter sp. LPB0138, isolated from marine gastropod.</title>
        <authorList>
            <person name="Kim E."/>
            <person name="Yi H."/>
        </authorList>
    </citation>
    <scope>NUCLEOTIDE SEQUENCE [LARGE SCALE GENOMIC DNA]</scope>
    <source>
        <strain evidence="1 2">LPB0138</strain>
    </source>
</reference>
<protein>
    <recommendedName>
        <fullName evidence="3">DUF1015 domain-containing protein</fullName>
    </recommendedName>
</protein>
<dbReference type="PANTHER" id="PTHR36454">
    <property type="entry name" value="LMO2823 PROTEIN"/>
    <property type="match status" value="1"/>
</dbReference>
<gene>
    <name evidence="1" type="ORF">LPB138_02795</name>
</gene>
<dbReference type="RefSeq" id="WP_070235788.1">
    <property type="nucleotide sequence ID" value="NZ_CP017478.1"/>
</dbReference>
<name>A0A1D8P4Z9_9FLAO</name>
<dbReference type="EMBL" id="CP017478">
    <property type="protein sequence ID" value="AOW19672.1"/>
    <property type="molecule type" value="Genomic_DNA"/>
</dbReference>
<evidence type="ECO:0000313" key="2">
    <source>
        <dbReference type="Proteomes" id="UP000176050"/>
    </source>
</evidence>
<dbReference type="InterPro" id="IPR008323">
    <property type="entry name" value="UCP033563"/>
</dbReference>
<accession>A0A1D8P4Z9</accession>
<proteinExistence type="predicted"/>
<dbReference type="KEGG" id="lul:LPB138_02795"/>
<dbReference type="Proteomes" id="UP000176050">
    <property type="component" value="Chromosome"/>
</dbReference>
<organism evidence="1 2">
    <name type="scientific">Urechidicola croceus</name>
    <dbReference type="NCBI Taxonomy" id="1850246"/>
    <lineage>
        <taxon>Bacteria</taxon>
        <taxon>Pseudomonadati</taxon>
        <taxon>Bacteroidota</taxon>
        <taxon>Flavobacteriia</taxon>
        <taxon>Flavobacteriales</taxon>
        <taxon>Flavobacteriaceae</taxon>
        <taxon>Urechidicola</taxon>
    </lineage>
</organism>